<protein>
    <recommendedName>
        <fullName evidence="1">Phosphoribosyltransferase domain-containing protein</fullName>
    </recommendedName>
</protein>
<dbReference type="RefSeq" id="WP_019820838.1">
    <property type="nucleotide sequence ID" value="NZ_AJZD02000131.1"/>
</dbReference>
<dbReference type="Pfam" id="PF00156">
    <property type="entry name" value="Pribosyltran"/>
    <property type="match status" value="1"/>
</dbReference>
<dbReference type="InterPro" id="IPR029057">
    <property type="entry name" value="PRTase-like"/>
</dbReference>
<feature type="domain" description="Phosphoribosyltransferase" evidence="1">
    <location>
        <begin position="151"/>
        <end position="255"/>
    </location>
</feature>
<accession>A0A1E5FT42</accession>
<reference evidence="2 3" key="1">
    <citation type="journal article" date="2012" name="Science">
        <title>Ecological populations of bacteria act as socially cohesive units of antibiotic production and resistance.</title>
        <authorList>
            <person name="Cordero O.X."/>
            <person name="Wildschutte H."/>
            <person name="Kirkup B."/>
            <person name="Proehl S."/>
            <person name="Ngo L."/>
            <person name="Hussain F."/>
            <person name="Le Roux F."/>
            <person name="Mincer T."/>
            <person name="Polz M.F."/>
        </authorList>
    </citation>
    <scope>NUCLEOTIDE SEQUENCE [LARGE SCALE GENOMIC DNA]</scope>
    <source>
        <strain evidence="2 3">12E03</strain>
    </source>
</reference>
<gene>
    <name evidence="2" type="ORF">A142_20470</name>
</gene>
<proteinExistence type="predicted"/>
<dbReference type="Proteomes" id="UP000094802">
    <property type="component" value="Unassembled WGS sequence"/>
</dbReference>
<dbReference type="EMBL" id="AJZD02000131">
    <property type="protein sequence ID" value="OEF93564.1"/>
    <property type="molecule type" value="Genomic_DNA"/>
</dbReference>
<dbReference type="InterPro" id="IPR000836">
    <property type="entry name" value="PRTase_dom"/>
</dbReference>
<dbReference type="Gene3D" id="3.40.50.2020">
    <property type="match status" value="1"/>
</dbReference>
<dbReference type="AlphaFoldDB" id="A0A1E5FT42"/>
<sequence>MGFKVDENGVVHVDETSHSFANTTVEKNPTLATTKCKLNRLEVYSLLLRTKNKTDKREIGDNCPLIYALKSKEGLSVTYKSFKSLVAPLNDIISKLITEFEAKQITYDAIIPMPSSHNISNILANKLSKELGVPIETELFRKSNAEDIEVQIANPASKALKIPHSAKVNIMNAVKKARDTGNNFSMSDVKTNFRAFIKPLTLNNLEGSHSYRSVLLVDDLFATGSTLIQAKDELLGGRVCEEVRSVVLFSPLNGRIKRK</sequence>
<evidence type="ECO:0000313" key="2">
    <source>
        <dbReference type="EMBL" id="OEF93564.1"/>
    </source>
</evidence>
<dbReference type="OrthoDB" id="5676627at2"/>
<name>A0A1E5FT42_VIBSP</name>
<dbReference type="CDD" id="cd06223">
    <property type="entry name" value="PRTases_typeI"/>
    <property type="match status" value="1"/>
</dbReference>
<comment type="caution">
    <text evidence="2">The sequence shown here is derived from an EMBL/GenBank/DDBJ whole genome shotgun (WGS) entry which is preliminary data.</text>
</comment>
<evidence type="ECO:0000259" key="1">
    <source>
        <dbReference type="Pfam" id="PF00156"/>
    </source>
</evidence>
<organism evidence="2 3">
    <name type="scientific">Vibrio splendidus 12E03</name>
    <dbReference type="NCBI Taxonomy" id="1191305"/>
    <lineage>
        <taxon>Bacteria</taxon>
        <taxon>Pseudomonadati</taxon>
        <taxon>Pseudomonadota</taxon>
        <taxon>Gammaproteobacteria</taxon>
        <taxon>Vibrionales</taxon>
        <taxon>Vibrionaceae</taxon>
        <taxon>Vibrio</taxon>
    </lineage>
</organism>
<evidence type="ECO:0000313" key="3">
    <source>
        <dbReference type="Proteomes" id="UP000094802"/>
    </source>
</evidence>
<dbReference type="SUPFAM" id="SSF53271">
    <property type="entry name" value="PRTase-like"/>
    <property type="match status" value="1"/>
</dbReference>